<evidence type="ECO:0000313" key="2">
    <source>
        <dbReference type="EMBL" id="QGM46099.1"/>
    </source>
</evidence>
<keyword evidence="1" id="KW-0732">Signal</keyword>
<sequence>MTKRTWLTLSLLTLSAGQTLAIEYPFDLYRVSGIYSGKVHYPDFAGRERKFAMFRTRIRQAAQQGINFAGHYAIVQFGCGTMCSAVYMTDIANGRVYTFPLGGEETGRLELKFASMSSLIVAHWNADFTDGCTEQRFVWRNERFDEIANTKLDKNAACWTDAK</sequence>
<dbReference type="EMBL" id="CP046052">
    <property type="protein sequence ID" value="QGM46099.1"/>
    <property type="molecule type" value="Genomic_DNA"/>
</dbReference>
<feature type="signal peptide" evidence="1">
    <location>
        <begin position="1"/>
        <end position="21"/>
    </location>
</feature>
<accession>A0A6B8KEP5</accession>
<protein>
    <submittedName>
        <fullName evidence="2">Uncharacterized protein</fullName>
    </submittedName>
</protein>
<dbReference type="AlphaFoldDB" id="A0A6B8KEP5"/>
<reference evidence="2 3" key="1">
    <citation type="submission" date="2019-11" db="EMBL/GenBank/DDBJ databases">
        <title>The genome sequence of Methylocystis heyeri.</title>
        <authorList>
            <person name="Oshkin I.Y."/>
            <person name="Miroshnikov K."/>
            <person name="Dedysh S.N."/>
        </authorList>
    </citation>
    <scope>NUCLEOTIDE SEQUENCE [LARGE SCALE GENOMIC DNA]</scope>
    <source>
        <strain evidence="2 3">H2</strain>
    </source>
</reference>
<keyword evidence="3" id="KW-1185">Reference proteome</keyword>
<dbReference type="Proteomes" id="UP000309061">
    <property type="component" value="Chromosome"/>
</dbReference>
<evidence type="ECO:0000256" key="1">
    <source>
        <dbReference type="SAM" id="SignalP"/>
    </source>
</evidence>
<dbReference type="KEGG" id="mhey:H2LOC_010570"/>
<name>A0A6B8KEP5_9HYPH</name>
<dbReference type="OrthoDB" id="1522627at2"/>
<proteinExistence type="predicted"/>
<feature type="chain" id="PRO_5025465216" evidence="1">
    <location>
        <begin position="22"/>
        <end position="163"/>
    </location>
</feature>
<gene>
    <name evidence="2" type="ORF">H2LOC_010570</name>
</gene>
<dbReference type="RefSeq" id="WP_136496356.1">
    <property type="nucleotide sequence ID" value="NZ_CP046052.1"/>
</dbReference>
<organism evidence="2 3">
    <name type="scientific">Methylocystis heyeri</name>
    <dbReference type="NCBI Taxonomy" id="391905"/>
    <lineage>
        <taxon>Bacteria</taxon>
        <taxon>Pseudomonadati</taxon>
        <taxon>Pseudomonadota</taxon>
        <taxon>Alphaproteobacteria</taxon>
        <taxon>Hyphomicrobiales</taxon>
        <taxon>Methylocystaceae</taxon>
        <taxon>Methylocystis</taxon>
    </lineage>
</organism>
<evidence type="ECO:0000313" key="3">
    <source>
        <dbReference type="Proteomes" id="UP000309061"/>
    </source>
</evidence>